<evidence type="ECO:0000313" key="4">
    <source>
        <dbReference type="Proteomes" id="UP001501509"/>
    </source>
</evidence>
<protein>
    <submittedName>
        <fullName evidence="3">Substrate-binding domain-containing protein</fullName>
    </submittedName>
</protein>
<comment type="caution">
    <text evidence="3">The sequence shown here is derived from an EMBL/GenBank/DDBJ whole genome shotgun (WGS) entry which is preliminary data.</text>
</comment>
<keyword evidence="4" id="KW-1185">Reference proteome</keyword>
<gene>
    <name evidence="3" type="ORF">GCM10010411_69700</name>
</gene>
<proteinExistence type="predicted"/>
<organism evidence="3 4">
    <name type="scientific">Actinomadura fulvescens</name>
    <dbReference type="NCBI Taxonomy" id="46160"/>
    <lineage>
        <taxon>Bacteria</taxon>
        <taxon>Bacillati</taxon>
        <taxon>Actinomycetota</taxon>
        <taxon>Actinomycetes</taxon>
        <taxon>Streptosporangiales</taxon>
        <taxon>Thermomonosporaceae</taxon>
        <taxon>Actinomadura</taxon>
    </lineage>
</organism>
<accession>A0ABP6CLU3</accession>
<evidence type="ECO:0000313" key="3">
    <source>
        <dbReference type="EMBL" id="GAA2623576.1"/>
    </source>
</evidence>
<dbReference type="Pfam" id="PF13531">
    <property type="entry name" value="SBP_bac_11"/>
    <property type="match status" value="1"/>
</dbReference>
<dbReference type="SUPFAM" id="SSF53300">
    <property type="entry name" value="vWA-like"/>
    <property type="match status" value="1"/>
</dbReference>
<sequence>MVQPRRNHDRLTVAAAIALAAGLLLGAGGWALTRGGPGCDGRTQWLAVTVDPVIAPAATTVAERYNADQRAKARCAMVRVAAGDSDRTSASFAGGRTPPDAWLPDSSLWVDLARSKAKRAAPGKDVVSVASSPLVFALPARPDGSAEPGLEKLTWQELTAGVRSRKGGGDATPGNGNGRAGVGNVGPAGTLRLRMLDPDRTGTGMATLLALEKTSGGLDGFARKLRTTKLLPAAGAGRRLRAENKTDGHVHVAVLPEQLVWSQNRGAAAATGGMRAVYPDDRTPYLDFPFAVVTTNPDKRRIALEFRAALRSARTIGDLQRVGLRGPVGTAQAPGGMAVAGPGAAERIRRVWEAFARVTNILVVVDQPKIVRRPPAGGRAEPAAEPLTKMMNALGAGFAAMADRSAFGLWTVSTGRGRPYVPLAPVRELGDVDTGGVAHRLRLQGALRKVRPRTDGRARLYEAIRAAQREVTRTYVPDRLNVVLVLTSGADKGGGPADPAALRQVRRSYDRKRPVNVIVLDFDGTIAPELRTATRATAGCAFKIDNFRRLIGLFRRSDGMRIADGDPVCP</sequence>
<dbReference type="Gene3D" id="3.40.50.410">
    <property type="entry name" value="von Willebrand factor, type A domain"/>
    <property type="match status" value="1"/>
</dbReference>
<dbReference type="PROSITE" id="PS50234">
    <property type="entry name" value="VWFA"/>
    <property type="match status" value="1"/>
</dbReference>
<feature type="domain" description="VWFA" evidence="2">
    <location>
        <begin position="360"/>
        <end position="557"/>
    </location>
</feature>
<feature type="region of interest" description="Disordered" evidence="1">
    <location>
        <begin position="163"/>
        <end position="186"/>
    </location>
</feature>
<dbReference type="InterPro" id="IPR002035">
    <property type="entry name" value="VWF_A"/>
</dbReference>
<evidence type="ECO:0000256" key="1">
    <source>
        <dbReference type="SAM" id="MobiDB-lite"/>
    </source>
</evidence>
<reference evidence="4" key="1">
    <citation type="journal article" date="2019" name="Int. J. Syst. Evol. Microbiol.">
        <title>The Global Catalogue of Microorganisms (GCM) 10K type strain sequencing project: providing services to taxonomists for standard genome sequencing and annotation.</title>
        <authorList>
            <consortium name="The Broad Institute Genomics Platform"/>
            <consortium name="The Broad Institute Genome Sequencing Center for Infectious Disease"/>
            <person name="Wu L."/>
            <person name="Ma J."/>
        </authorList>
    </citation>
    <scope>NUCLEOTIDE SEQUENCE [LARGE SCALE GENOMIC DNA]</scope>
    <source>
        <strain evidence="4">JCM 6833</strain>
    </source>
</reference>
<dbReference type="InterPro" id="IPR036465">
    <property type="entry name" value="vWFA_dom_sf"/>
</dbReference>
<dbReference type="Proteomes" id="UP001501509">
    <property type="component" value="Unassembled WGS sequence"/>
</dbReference>
<name>A0ABP6CLU3_9ACTN</name>
<dbReference type="EMBL" id="BAAATD010000011">
    <property type="protein sequence ID" value="GAA2623576.1"/>
    <property type="molecule type" value="Genomic_DNA"/>
</dbReference>
<feature type="compositionally biased region" description="Gly residues" evidence="1">
    <location>
        <begin position="169"/>
        <end position="186"/>
    </location>
</feature>
<evidence type="ECO:0000259" key="2">
    <source>
        <dbReference type="PROSITE" id="PS50234"/>
    </source>
</evidence>